<dbReference type="InterPro" id="IPR027417">
    <property type="entry name" value="P-loop_NTPase"/>
</dbReference>
<comment type="caution">
    <text evidence="7">The sequence shown here is derived from an EMBL/GenBank/DDBJ whole genome shotgun (WGS) entry which is preliminary data.</text>
</comment>
<dbReference type="InterPro" id="IPR011545">
    <property type="entry name" value="DEAD/DEAH_box_helicase_dom"/>
</dbReference>
<evidence type="ECO:0000256" key="3">
    <source>
        <dbReference type="ARBA" id="ARBA00022806"/>
    </source>
</evidence>
<dbReference type="AlphaFoldDB" id="A0AA38LDJ5"/>
<dbReference type="Pfam" id="PF00270">
    <property type="entry name" value="DEAD"/>
    <property type="match status" value="1"/>
</dbReference>
<dbReference type="GO" id="GO:0004386">
    <property type="term" value="F:helicase activity"/>
    <property type="evidence" value="ECO:0007669"/>
    <property type="project" value="UniProtKB-KW"/>
</dbReference>
<evidence type="ECO:0000256" key="1">
    <source>
        <dbReference type="ARBA" id="ARBA00022741"/>
    </source>
</evidence>
<feature type="compositionally biased region" description="Basic and acidic residues" evidence="5">
    <location>
        <begin position="81"/>
        <end position="104"/>
    </location>
</feature>
<evidence type="ECO:0000313" key="7">
    <source>
        <dbReference type="EMBL" id="KAH9317645.1"/>
    </source>
</evidence>
<proteinExistence type="predicted"/>
<dbReference type="GO" id="GO:0016787">
    <property type="term" value="F:hydrolase activity"/>
    <property type="evidence" value="ECO:0007669"/>
    <property type="project" value="UniProtKB-KW"/>
</dbReference>
<dbReference type="PANTHER" id="PTHR47960">
    <property type="entry name" value="DEAD-BOX ATP-DEPENDENT RNA HELICASE 50"/>
    <property type="match status" value="1"/>
</dbReference>
<evidence type="ECO:0000313" key="8">
    <source>
        <dbReference type="Proteomes" id="UP000824469"/>
    </source>
</evidence>
<dbReference type="InterPro" id="IPR014001">
    <property type="entry name" value="Helicase_ATP-bd"/>
</dbReference>
<evidence type="ECO:0000256" key="5">
    <source>
        <dbReference type="SAM" id="MobiDB-lite"/>
    </source>
</evidence>
<dbReference type="PROSITE" id="PS51192">
    <property type="entry name" value="HELICASE_ATP_BIND_1"/>
    <property type="match status" value="1"/>
</dbReference>
<keyword evidence="3" id="KW-0347">Helicase</keyword>
<keyword evidence="4" id="KW-0067">ATP-binding</keyword>
<accession>A0AA38LDJ5</accession>
<dbReference type="EMBL" id="JAHRHJ020000004">
    <property type="protein sequence ID" value="KAH9317645.1"/>
    <property type="molecule type" value="Genomic_DNA"/>
</dbReference>
<evidence type="ECO:0000259" key="6">
    <source>
        <dbReference type="PROSITE" id="PS51192"/>
    </source>
</evidence>
<feature type="compositionally biased region" description="Basic residues" evidence="5">
    <location>
        <begin position="10"/>
        <end position="21"/>
    </location>
</feature>
<organism evidence="7 8">
    <name type="scientific">Taxus chinensis</name>
    <name type="common">Chinese yew</name>
    <name type="synonym">Taxus wallichiana var. chinensis</name>
    <dbReference type="NCBI Taxonomy" id="29808"/>
    <lineage>
        <taxon>Eukaryota</taxon>
        <taxon>Viridiplantae</taxon>
        <taxon>Streptophyta</taxon>
        <taxon>Embryophyta</taxon>
        <taxon>Tracheophyta</taxon>
        <taxon>Spermatophyta</taxon>
        <taxon>Pinopsida</taxon>
        <taxon>Pinidae</taxon>
        <taxon>Conifers II</taxon>
        <taxon>Cupressales</taxon>
        <taxon>Taxaceae</taxon>
        <taxon>Taxus</taxon>
    </lineage>
</organism>
<keyword evidence="1" id="KW-0547">Nucleotide-binding</keyword>
<feature type="region of interest" description="Disordered" evidence="5">
    <location>
        <begin position="1"/>
        <end position="25"/>
    </location>
</feature>
<sequence length="589" mass="65799">MGKGEDAIAKKRSKATRKRLRKDLATSSEHINGIIAAKRRKKDQKRRMCRGMCYSLPTPENPFNDVIEHSSQKKQGGKKKVLSETEVKKQKRGEKRDAGRHETSFAEEEINNSSQKKKKRKKDLMDDTEASQLQKTVFEFDKVCKPAEDGIESKQKKDKLSRRASSHGHCRIAEDLSNLQINAIPEMVLKLSLDAIRKIELEDGIMPVGFQKLTLNNKWGTEFWNAYLKGSNILGISKASFDLEQTAWIVSAAASHVINKSMRDSVIRGPMVLYIVASQEHARKVRMLFKPLKKILGIRSVSLHPGASIGHQVEGLRICIPEILVSTPERLLELIELEALDLSSISFLVIDGLKNILEGDFAENLKALRFHMSGNPQKAVLSNTYTGMSTALAQYILKDPIHRVSSDSSIILQSACIAQAVSVFTSEDKKVQKVLKILKQINDEKSTLLVRIVIVVNNAGKAQEVVAAMEHEGYFVNSFNTDLQVQEKIPGDSENNRLQILITTENLLQEDKLSEAQVLIIYDFPPSLQSYSKLLTGMARFSVMGILYSFCSGVNAPLAAQLIKLLDECLQPIPKTLRMLADAASTIQH</sequence>
<evidence type="ECO:0000256" key="4">
    <source>
        <dbReference type="ARBA" id="ARBA00022840"/>
    </source>
</evidence>
<evidence type="ECO:0000256" key="2">
    <source>
        <dbReference type="ARBA" id="ARBA00022801"/>
    </source>
</evidence>
<dbReference type="Proteomes" id="UP000824469">
    <property type="component" value="Unassembled WGS sequence"/>
</dbReference>
<gene>
    <name evidence="7" type="ORF">KI387_019414</name>
</gene>
<dbReference type="GO" id="GO:0003676">
    <property type="term" value="F:nucleic acid binding"/>
    <property type="evidence" value="ECO:0007669"/>
    <property type="project" value="InterPro"/>
</dbReference>
<dbReference type="Gene3D" id="3.40.50.300">
    <property type="entry name" value="P-loop containing nucleotide triphosphate hydrolases"/>
    <property type="match status" value="2"/>
</dbReference>
<dbReference type="SUPFAM" id="SSF52540">
    <property type="entry name" value="P-loop containing nucleoside triphosphate hydrolases"/>
    <property type="match status" value="2"/>
</dbReference>
<dbReference type="OMA" id="SICRIPL"/>
<feature type="domain" description="Helicase ATP-binding" evidence="6">
    <location>
        <begin position="224"/>
        <end position="403"/>
    </location>
</feature>
<protein>
    <recommendedName>
        <fullName evidence="6">Helicase ATP-binding domain-containing protein</fullName>
    </recommendedName>
</protein>
<name>A0AA38LDJ5_TAXCH</name>
<keyword evidence="2" id="KW-0378">Hydrolase</keyword>
<keyword evidence="8" id="KW-1185">Reference proteome</keyword>
<dbReference type="GO" id="GO:0005524">
    <property type="term" value="F:ATP binding"/>
    <property type="evidence" value="ECO:0007669"/>
    <property type="project" value="UniProtKB-KW"/>
</dbReference>
<reference evidence="7 8" key="1">
    <citation type="journal article" date="2021" name="Nat. Plants">
        <title>The Taxus genome provides insights into paclitaxel biosynthesis.</title>
        <authorList>
            <person name="Xiong X."/>
            <person name="Gou J."/>
            <person name="Liao Q."/>
            <person name="Li Y."/>
            <person name="Zhou Q."/>
            <person name="Bi G."/>
            <person name="Li C."/>
            <person name="Du R."/>
            <person name="Wang X."/>
            <person name="Sun T."/>
            <person name="Guo L."/>
            <person name="Liang H."/>
            <person name="Lu P."/>
            <person name="Wu Y."/>
            <person name="Zhang Z."/>
            <person name="Ro D.K."/>
            <person name="Shang Y."/>
            <person name="Huang S."/>
            <person name="Yan J."/>
        </authorList>
    </citation>
    <scope>NUCLEOTIDE SEQUENCE [LARGE SCALE GENOMIC DNA]</scope>
    <source>
        <strain evidence="7">Ta-2019</strain>
    </source>
</reference>
<feature type="region of interest" description="Disordered" evidence="5">
    <location>
        <begin position="53"/>
        <end position="128"/>
    </location>
</feature>